<proteinExistence type="predicted"/>
<comment type="caution">
    <text evidence="3">The sequence shown here is derived from an EMBL/GenBank/DDBJ whole genome shotgun (WGS) entry which is preliminary data.</text>
</comment>
<protein>
    <submittedName>
        <fullName evidence="3">Uncharacterized protein</fullName>
    </submittedName>
</protein>
<sequence>MVNRGAILQKSLPAEDSDDEFELPGSQESNGDSSRQEIAKMLEKLYSENLEKKKAQREKKILEYAETQLNDELKASAKVVEDAMNEIESLYETFLMEYAACEDRIRQKWTQLYEAETELLRFGEERQKEDNERFNAASKSHDNGLSKMKGSCKLFHETINRFFPRDVGEDSS</sequence>
<dbReference type="Proteomes" id="UP000724874">
    <property type="component" value="Unassembled WGS sequence"/>
</dbReference>
<dbReference type="AlphaFoldDB" id="A0A9P5NJ03"/>
<accession>A0A9P5NJ03</accession>
<name>A0A9P5NJ03_GYMJU</name>
<evidence type="ECO:0000313" key="4">
    <source>
        <dbReference type="Proteomes" id="UP000724874"/>
    </source>
</evidence>
<dbReference type="EMBL" id="JADNYJ010000097">
    <property type="protein sequence ID" value="KAF8886240.1"/>
    <property type="molecule type" value="Genomic_DNA"/>
</dbReference>
<keyword evidence="1" id="KW-0175">Coiled coil</keyword>
<keyword evidence="4" id="KW-1185">Reference proteome</keyword>
<organism evidence="3 4">
    <name type="scientific">Gymnopilus junonius</name>
    <name type="common">Spectacular rustgill mushroom</name>
    <name type="synonym">Gymnopilus spectabilis subsp. junonius</name>
    <dbReference type="NCBI Taxonomy" id="109634"/>
    <lineage>
        <taxon>Eukaryota</taxon>
        <taxon>Fungi</taxon>
        <taxon>Dikarya</taxon>
        <taxon>Basidiomycota</taxon>
        <taxon>Agaricomycotina</taxon>
        <taxon>Agaricomycetes</taxon>
        <taxon>Agaricomycetidae</taxon>
        <taxon>Agaricales</taxon>
        <taxon>Agaricineae</taxon>
        <taxon>Hymenogastraceae</taxon>
        <taxon>Gymnopilus</taxon>
    </lineage>
</organism>
<evidence type="ECO:0000256" key="1">
    <source>
        <dbReference type="SAM" id="Coils"/>
    </source>
</evidence>
<evidence type="ECO:0000313" key="3">
    <source>
        <dbReference type="EMBL" id="KAF8886240.1"/>
    </source>
</evidence>
<feature type="region of interest" description="Disordered" evidence="2">
    <location>
        <begin position="1"/>
        <end position="36"/>
    </location>
</feature>
<gene>
    <name evidence="3" type="ORF">CPB84DRAFT_1548676</name>
</gene>
<feature type="coiled-coil region" evidence="1">
    <location>
        <begin position="47"/>
        <end position="90"/>
    </location>
</feature>
<reference evidence="3" key="1">
    <citation type="submission" date="2020-11" db="EMBL/GenBank/DDBJ databases">
        <authorList>
            <consortium name="DOE Joint Genome Institute"/>
            <person name="Ahrendt S."/>
            <person name="Riley R."/>
            <person name="Andreopoulos W."/>
            <person name="LaButti K."/>
            <person name="Pangilinan J."/>
            <person name="Ruiz-duenas F.J."/>
            <person name="Barrasa J.M."/>
            <person name="Sanchez-Garcia M."/>
            <person name="Camarero S."/>
            <person name="Miyauchi S."/>
            <person name="Serrano A."/>
            <person name="Linde D."/>
            <person name="Babiker R."/>
            <person name="Drula E."/>
            <person name="Ayuso-Fernandez I."/>
            <person name="Pacheco R."/>
            <person name="Padilla G."/>
            <person name="Ferreira P."/>
            <person name="Barriuso J."/>
            <person name="Kellner H."/>
            <person name="Castanera R."/>
            <person name="Alfaro M."/>
            <person name="Ramirez L."/>
            <person name="Pisabarro A.G."/>
            <person name="Kuo A."/>
            <person name="Tritt A."/>
            <person name="Lipzen A."/>
            <person name="He G."/>
            <person name="Yan M."/>
            <person name="Ng V."/>
            <person name="Cullen D."/>
            <person name="Martin F."/>
            <person name="Rosso M.-N."/>
            <person name="Henrissat B."/>
            <person name="Hibbett D."/>
            <person name="Martinez A.T."/>
            <person name="Grigoriev I.V."/>
        </authorList>
    </citation>
    <scope>NUCLEOTIDE SEQUENCE</scope>
    <source>
        <strain evidence="3">AH 44721</strain>
    </source>
</reference>
<dbReference type="OrthoDB" id="3235454at2759"/>
<evidence type="ECO:0000256" key="2">
    <source>
        <dbReference type="SAM" id="MobiDB-lite"/>
    </source>
</evidence>